<keyword evidence="4" id="KW-1185">Reference proteome</keyword>
<name>A0AAF0F994_9BASI</name>
<dbReference type="PANTHER" id="PTHR28023">
    <property type="entry name" value="UPF0357 PROTEIN YCL012C"/>
    <property type="match status" value="1"/>
</dbReference>
<gene>
    <name evidence="3" type="ORF">MJAP1_003706</name>
</gene>
<dbReference type="RefSeq" id="XP_060123615.1">
    <property type="nucleotide sequence ID" value="XM_060267632.1"/>
</dbReference>
<reference evidence="3" key="1">
    <citation type="submission" date="2023-03" db="EMBL/GenBank/DDBJ databases">
        <title>Mating type loci evolution in Malassezia.</title>
        <authorList>
            <person name="Coelho M.A."/>
        </authorList>
    </citation>
    <scope>NUCLEOTIDE SEQUENCE</scope>
    <source>
        <strain evidence="3">CBS 9431</strain>
    </source>
</reference>
<sequence>MYLYSSVACFVLLCVLIVAYWQRERIVSLLSPSSQESLRTGLARISPRWLGSYAPLQVFDWNTAANVGLSSSLFDIEANIRDGDSRAGLDEAGMQEVHQMMQQQGITFDEARLRRHRALLKKNNIDPQTGLPLDSKAITRL</sequence>
<accession>A0AAF0F994</accession>
<dbReference type="PANTHER" id="PTHR28023:SF1">
    <property type="entry name" value="UPF0357 PROTEIN YCL012C"/>
    <property type="match status" value="1"/>
</dbReference>
<dbReference type="AlphaFoldDB" id="A0AAF0F994"/>
<organism evidence="3 4">
    <name type="scientific">Malassezia japonica</name>
    <dbReference type="NCBI Taxonomy" id="223818"/>
    <lineage>
        <taxon>Eukaryota</taxon>
        <taxon>Fungi</taxon>
        <taxon>Dikarya</taxon>
        <taxon>Basidiomycota</taxon>
        <taxon>Ustilaginomycotina</taxon>
        <taxon>Malasseziomycetes</taxon>
        <taxon>Malasseziales</taxon>
        <taxon>Malasseziaceae</taxon>
        <taxon>Malassezia</taxon>
    </lineage>
</organism>
<evidence type="ECO:0000256" key="2">
    <source>
        <dbReference type="ARBA" id="ARBA00022729"/>
    </source>
</evidence>
<keyword evidence="2" id="KW-0732">Signal</keyword>
<evidence type="ECO:0000313" key="3">
    <source>
        <dbReference type="EMBL" id="WFD40718.1"/>
    </source>
</evidence>
<dbReference type="EMBL" id="CP119964">
    <property type="protein sequence ID" value="WFD40718.1"/>
    <property type="molecule type" value="Genomic_DNA"/>
</dbReference>
<dbReference type="Pfam" id="PF09435">
    <property type="entry name" value="DUF2015"/>
    <property type="match status" value="1"/>
</dbReference>
<protein>
    <submittedName>
        <fullName evidence="3">Uncharacterized protein</fullName>
    </submittedName>
</protein>
<dbReference type="InterPro" id="IPR018559">
    <property type="entry name" value="DUF2015"/>
</dbReference>
<dbReference type="Proteomes" id="UP001217754">
    <property type="component" value="Chromosome 7"/>
</dbReference>
<proteinExistence type="inferred from homology"/>
<dbReference type="GeneID" id="85227357"/>
<evidence type="ECO:0000256" key="1">
    <source>
        <dbReference type="ARBA" id="ARBA00008325"/>
    </source>
</evidence>
<comment type="similarity">
    <text evidence="1">Belongs to the UPF0357 family.</text>
</comment>
<evidence type="ECO:0000313" key="4">
    <source>
        <dbReference type="Proteomes" id="UP001217754"/>
    </source>
</evidence>